<name>A0AAQ3RLQ2_VIGMU</name>
<keyword evidence="3" id="KW-1185">Reference proteome</keyword>
<organism evidence="2 3">
    <name type="scientific">Vigna mungo</name>
    <name type="common">Black gram</name>
    <name type="synonym">Phaseolus mungo</name>
    <dbReference type="NCBI Taxonomy" id="3915"/>
    <lineage>
        <taxon>Eukaryota</taxon>
        <taxon>Viridiplantae</taxon>
        <taxon>Streptophyta</taxon>
        <taxon>Embryophyta</taxon>
        <taxon>Tracheophyta</taxon>
        <taxon>Spermatophyta</taxon>
        <taxon>Magnoliopsida</taxon>
        <taxon>eudicotyledons</taxon>
        <taxon>Gunneridae</taxon>
        <taxon>Pentapetalae</taxon>
        <taxon>rosids</taxon>
        <taxon>fabids</taxon>
        <taxon>Fabales</taxon>
        <taxon>Fabaceae</taxon>
        <taxon>Papilionoideae</taxon>
        <taxon>50 kb inversion clade</taxon>
        <taxon>NPAAA clade</taxon>
        <taxon>indigoferoid/millettioid clade</taxon>
        <taxon>Phaseoleae</taxon>
        <taxon>Vigna</taxon>
    </lineage>
</organism>
<gene>
    <name evidence="2" type="ORF">V8G54_029693</name>
</gene>
<feature type="region of interest" description="Disordered" evidence="1">
    <location>
        <begin position="322"/>
        <end position="396"/>
    </location>
</feature>
<feature type="compositionally biased region" description="Basic residues" evidence="1">
    <location>
        <begin position="249"/>
        <end position="266"/>
    </location>
</feature>
<accession>A0AAQ3RLQ2</accession>
<feature type="compositionally biased region" description="Basic and acidic residues" evidence="1">
    <location>
        <begin position="286"/>
        <end position="303"/>
    </location>
</feature>
<dbReference type="AlphaFoldDB" id="A0AAQ3RLQ2"/>
<feature type="compositionally biased region" description="Basic and acidic residues" evidence="1">
    <location>
        <begin position="178"/>
        <end position="205"/>
    </location>
</feature>
<dbReference type="Proteomes" id="UP001374535">
    <property type="component" value="Chromosome 9"/>
</dbReference>
<evidence type="ECO:0000313" key="2">
    <source>
        <dbReference type="EMBL" id="WVY97542.1"/>
    </source>
</evidence>
<proteinExistence type="predicted"/>
<dbReference type="PANTHER" id="PTHR47477">
    <property type="entry name" value="TNF RECEPTOR-ASSOCIATED FACTOR HOMOLOG 1A"/>
    <property type="match status" value="1"/>
</dbReference>
<feature type="region of interest" description="Disordered" evidence="1">
    <location>
        <begin position="236"/>
        <end position="303"/>
    </location>
</feature>
<feature type="region of interest" description="Disordered" evidence="1">
    <location>
        <begin position="177"/>
        <end position="205"/>
    </location>
</feature>
<sequence length="483" mass="54949">MANLVLLMEFTPSKLVLLQDWEKADRPFRCLDCQYRRELVRVYLTNVEQICRRFVEERRSKLGKLIEDKARWSSFCTFWREIDQTSRRRMSREKTNVILKVVVKHFFIEKEVTSTLVMDSLYSGLRALEGQTKCKKGRVKLLDAEEMPAPIVRAEKDMFVLVDDVLLLLERAAIEPLPPKDEKGPQNRTKDGNSGEDFNKDSIERDERRLTELEAIALKRQEELIREEEAAWLAESEQKAKRGNEREKKSKKKQAKQKRNNRKGKDKVRDERPAVALHDQQQSNAVDEKKHSNMEEVQTLHEKLDSLEVVSDVSDSVDRVGEVLQPDSEDRDASPVNWDTDASEVHPPTEASSNGIGSMSSVQNGMAEKRSSSVMDDSSSTCSTDSLPSVVMNDNHKGNSFSNFDVRKFPSRGKNQVKASCNAGSWTNEMDCQPSGSIADTVDVNESGSRKLGESEPEGAVLSLQDRLKWLDQHVVRKVVLLP</sequence>
<evidence type="ECO:0008006" key="4">
    <source>
        <dbReference type="Google" id="ProtNLM"/>
    </source>
</evidence>
<dbReference type="PANTHER" id="PTHR47477:SF8">
    <property type="entry name" value="TNF RECEPTOR-ASSOCIATED FACTOR HOMOLOG 1A"/>
    <property type="match status" value="1"/>
</dbReference>
<evidence type="ECO:0000256" key="1">
    <source>
        <dbReference type="SAM" id="MobiDB-lite"/>
    </source>
</evidence>
<feature type="compositionally biased region" description="Basic and acidic residues" evidence="1">
    <location>
        <begin position="236"/>
        <end position="248"/>
    </location>
</feature>
<reference evidence="2 3" key="1">
    <citation type="journal article" date="2023" name="Life. Sci Alliance">
        <title>Evolutionary insights into 3D genome organization and epigenetic landscape of Vigna mungo.</title>
        <authorList>
            <person name="Junaid A."/>
            <person name="Singh B."/>
            <person name="Bhatia S."/>
        </authorList>
    </citation>
    <scope>NUCLEOTIDE SEQUENCE [LARGE SCALE GENOMIC DNA]</scope>
    <source>
        <strain evidence="2">Urdbean</strain>
    </source>
</reference>
<protein>
    <recommendedName>
        <fullName evidence="4">MATH domain-containing protein</fullName>
    </recommendedName>
</protein>
<feature type="region of interest" description="Disordered" evidence="1">
    <location>
        <begin position="432"/>
        <end position="459"/>
    </location>
</feature>
<dbReference type="EMBL" id="CP144692">
    <property type="protein sequence ID" value="WVY97542.1"/>
    <property type="molecule type" value="Genomic_DNA"/>
</dbReference>
<dbReference type="InterPro" id="IPR055327">
    <property type="entry name" value="TRAF1A/B"/>
</dbReference>
<evidence type="ECO:0000313" key="3">
    <source>
        <dbReference type="Proteomes" id="UP001374535"/>
    </source>
</evidence>
<feature type="compositionally biased region" description="Low complexity" evidence="1">
    <location>
        <begin position="372"/>
        <end position="389"/>
    </location>
</feature>
<feature type="compositionally biased region" description="Polar residues" evidence="1">
    <location>
        <begin position="350"/>
        <end position="364"/>
    </location>
</feature>